<evidence type="ECO:0000256" key="3">
    <source>
        <dbReference type="ARBA" id="ARBA00022679"/>
    </source>
</evidence>
<comment type="catalytic activity">
    <reaction evidence="8">
        <text>L-seryl-[protein] + ATP = O-phospho-L-seryl-[protein] + ADP + H(+)</text>
        <dbReference type="Rhea" id="RHEA:17989"/>
        <dbReference type="Rhea" id="RHEA-COMP:9863"/>
        <dbReference type="Rhea" id="RHEA-COMP:11604"/>
        <dbReference type="ChEBI" id="CHEBI:15378"/>
        <dbReference type="ChEBI" id="CHEBI:29999"/>
        <dbReference type="ChEBI" id="CHEBI:30616"/>
        <dbReference type="ChEBI" id="CHEBI:83421"/>
        <dbReference type="ChEBI" id="CHEBI:456216"/>
        <dbReference type="EC" id="2.7.11.1"/>
    </reaction>
</comment>
<dbReference type="AlphaFoldDB" id="A0A6A5KA80"/>
<feature type="domain" description="Protein kinase" evidence="10">
    <location>
        <begin position="20"/>
        <end position="304"/>
    </location>
</feature>
<keyword evidence="12" id="KW-1185">Reference proteome</keyword>
<keyword evidence="3" id="KW-0808">Transferase</keyword>
<dbReference type="PROSITE" id="PS50011">
    <property type="entry name" value="PROTEIN_KINASE_DOM"/>
    <property type="match status" value="1"/>
</dbReference>
<dbReference type="InterPro" id="IPR050660">
    <property type="entry name" value="NEK_Ser/Thr_kinase"/>
</dbReference>
<dbReference type="GO" id="GO:0005524">
    <property type="term" value="F:ATP binding"/>
    <property type="evidence" value="ECO:0007669"/>
    <property type="project" value="UniProtKB-KW"/>
</dbReference>
<evidence type="ECO:0000313" key="12">
    <source>
        <dbReference type="Proteomes" id="UP000800040"/>
    </source>
</evidence>
<organism evidence="11 12">
    <name type="scientific">Decorospora gaudefroyi</name>
    <dbReference type="NCBI Taxonomy" id="184978"/>
    <lineage>
        <taxon>Eukaryota</taxon>
        <taxon>Fungi</taxon>
        <taxon>Dikarya</taxon>
        <taxon>Ascomycota</taxon>
        <taxon>Pezizomycotina</taxon>
        <taxon>Dothideomycetes</taxon>
        <taxon>Pleosporomycetidae</taxon>
        <taxon>Pleosporales</taxon>
        <taxon>Pleosporineae</taxon>
        <taxon>Pleosporaceae</taxon>
        <taxon>Decorospora</taxon>
    </lineage>
</organism>
<dbReference type="PANTHER" id="PTHR43671">
    <property type="entry name" value="SERINE/THREONINE-PROTEIN KINASE NEK"/>
    <property type="match status" value="1"/>
</dbReference>
<evidence type="ECO:0000256" key="1">
    <source>
        <dbReference type="ARBA" id="ARBA00012513"/>
    </source>
</evidence>
<dbReference type="Proteomes" id="UP000800040">
    <property type="component" value="Unassembled WGS sequence"/>
</dbReference>
<dbReference type="Pfam" id="PF00069">
    <property type="entry name" value="Pkinase"/>
    <property type="match status" value="1"/>
</dbReference>
<dbReference type="SUPFAM" id="SSF56112">
    <property type="entry name" value="Protein kinase-like (PK-like)"/>
    <property type="match status" value="1"/>
</dbReference>
<evidence type="ECO:0000256" key="6">
    <source>
        <dbReference type="ARBA" id="ARBA00022840"/>
    </source>
</evidence>
<dbReference type="EMBL" id="ML975349">
    <property type="protein sequence ID" value="KAF1831987.1"/>
    <property type="molecule type" value="Genomic_DNA"/>
</dbReference>
<evidence type="ECO:0000256" key="8">
    <source>
        <dbReference type="ARBA" id="ARBA00048679"/>
    </source>
</evidence>
<reference evidence="11" key="1">
    <citation type="submission" date="2020-01" db="EMBL/GenBank/DDBJ databases">
        <authorList>
            <consortium name="DOE Joint Genome Institute"/>
            <person name="Haridas S."/>
            <person name="Albert R."/>
            <person name="Binder M."/>
            <person name="Bloem J."/>
            <person name="Labutti K."/>
            <person name="Salamov A."/>
            <person name="Andreopoulos B."/>
            <person name="Baker S.E."/>
            <person name="Barry K."/>
            <person name="Bills G."/>
            <person name="Bluhm B.H."/>
            <person name="Cannon C."/>
            <person name="Castanera R."/>
            <person name="Culley D.E."/>
            <person name="Daum C."/>
            <person name="Ezra D."/>
            <person name="Gonzalez J.B."/>
            <person name="Henrissat B."/>
            <person name="Kuo A."/>
            <person name="Liang C."/>
            <person name="Lipzen A."/>
            <person name="Lutzoni F."/>
            <person name="Magnuson J."/>
            <person name="Mondo S."/>
            <person name="Nolan M."/>
            <person name="Ohm R."/>
            <person name="Pangilinan J."/>
            <person name="Park H.-J."/>
            <person name="Ramirez L."/>
            <person name="Alfaro M."/>
            <person name="Sun H."/>
            <person name="Tritt A."/>
            <person name="Yoshinaga Y."/>
            <person name="Zwiers L.-H."/>
            <person name="Turgeon B.G."/>
            <person name="Goodwin S.B."/>
            <person name="Spatafora J.W."/>
            <person name="Crous P.W."/>
            <person name="Grigoriev I.V."/>
        </authorList>
    </citation>
    <scope>NUCLEOTIDE SEQUENCE</scope>
    <source>
        <strain evidence="11">P77</strain>
    </source>
</reference>
<dbReference type="PANTHER" id="PTHR43671:SF98">
    <property type="entry name" value="SERINE_THREONINE-PROTEIN KINASE NEK11"/>
    <property type="match status" value="1"/>
</dbReference>
<name>A0A6A5KA80_9PLEO</name>
<dbReference type="EC" id="2.7.11.1" evidence="1"/>
<evidence type="ECO:0000313" key="11">
    <source>
        <dbReference type="EMBL" id="KAF1831987.1"/>
    </source>
</evidence>
<keyword evidence="4" id="KW-0547">Nucleotide-binding</keyword>
<accession>A0A6A5KA80</accession>
<dbReference type="InterPro" id="IPR008271">
    <property type="entry name" value="Ser/Thr_kinase_AS"/>
</dbReference>
<evidence type="ECO:0000256" key="4">
    <source>
        <dbReference type="ARBA" id="ARBA00022741"/>
    </source>
</evidence>
<keyword evidence="5 11" id="KW-0418">Kinase</keyword>
<proteinExistence type="predicted"/>
<dbReference type="CDD" id="cd00180">
    <property type="entry name" value="PKc"/>
    <property type="match status" value="1"/>
</dbReference>
<evidence type="ECO:0000256" key="9">
    <source>
        <dbReference type="SAM" id="MobiDB-lite"/>
    </source>
</evidence>
<dbReference type="SMART" id="SM00220">
    <property type="entry name" value="S_TKc"/>
    <property type="match status" value="1"/>
</dbReference>
<keyword evidence="6" id="KW-0067">ATP-binding</keyword>
<dbReference type="OrthoDB" id="310217at2759"/>
<keyword evidence="2" id="KW-0723">Serine/threonine-protein kinase</keyword>
<dbReference type="InterPro" id="IPR011009">
    <property type="entry name" value="Kinase-like_dom_sf"/>
</dbReference>
<protein>
    <recommendedName>
        <fullName evidence="1">non-specific serine/threonine protein kinase</fullName>
        <ecNumber evidence="1">2.7.11.1</ecNumber>
    </recommendedName>
</protein>
<evidence type="ECO:0000256" key="5">
    <source>
        <dbReference type="ARBA" id="ARBA00022777"/>
    </source>
</evidence>
<gene>
    <name evidence="11" type="ORF">BDW02DRAFT_24439</name>
</gene>
<evidence type="ECO:0000259" key="10">
    <source>
        <dbReference type="PROSITE" id="PS50011"/>
    </source>
</evidence>
<dbReference type="Gene3D" id="1.10.510.10">
    <property type="entry name" value="Transferase(Phosphotransferase) domain 1"/>
    <property type="match status" value="1"/>
</dbReference>
<dbReference type="PROSITE" id="PS00108">
    <property type="entry name" value="PROTEIN_KINASE_ST"/>
    <property type="match status" value="1"/>
</dbReference>
<evidence type="ECO:0000256" key="7">
    <source>
        <dbReference type="ARBA" id="ARBA00047899"/>
    </source>
</evidence>
<evidence type="ECO:0000256" key="2">
    <source>
        <dbReference type="ARBA" id="ARBA00022527"/>
    </source>
</evidence>
<comment type="catalytic activity">
    <reaction evidence="7">
        <text>L-threonyl-[protein] + ATP = O-phospho-L-threonyl-[protein] + ADP + H(+)</text>
        <dbReference type="Rhea" id="RHEA:46608"/>
        <dbReference type="Rhea" id="RHEA-COMP:11060"/>
        <dbReference type="Rhea" id="RHEA-COMP:11605"/>
        <dbReference type="ChEBI" id="CHEBI:15378"/>
        <dbReference type="ChEBI" id="CHEBI:30013"/>
        <dbReference type="ChEBI" id="CHEBI:30616"/>
        <dbReference type="ChEBI" id="CHEBI:61977"/>
        <dbReference type="ChEBI" id="CHEBI:456216"/>
        <dbReference type="EC" id="2.7.11.1"/>
    </reaction>
</comment>
<sequence length="399" mass="45521">MVEHCKKLAIEYQTKPKQEWSLIKRLGTMNGGLNTGISKVECKEKQPGMVFIEKRFGPREFRQNIPHREIQMLHQISDHANIPRMVDHFIDAPNRTAAVYLEYCDLGSLENVVMQVAHGKHVNEHKVWNWFIQLTEALVYCHRGPKSELTDDEITQSDWSRVFHRDIKPANILLTTENGQIVAKLADFGCAISEDYIALDSRKIDAIRQSAWTDGYDAPEHPFFSGTSDVWQLGISMVCLCTGNLHPRSRHNPKGQPWDIGLPAGSKYSLELSSCLNACLVTDRNRRFTVYPVLQLLEKQYKALSAQVPADAMPLEIFDRNMFQAPRSARFPMNQQQMPYQDYPLPNQQPGFYQYPVGPGRPGLASPRAGNMENPVNDHGYPNAQMPFPGGRPRRRDFM</sequence>
<dbReference type="GO" id="GO:0004674">
    <property type="term" value="F:protein serine/threonine kinase activity"/>
    <property type="evidence" value="ECO:0007669"/>
    <property type="project" value="UniProtKB-KW"/>
</dbReference>
<dbReference type="InterPro" id="IPR000719">
    <property type="entry name" value="Prot_kinase_dom"/>
</dbReference>
<feature type="region of interest" description="Disordered" evidence="9">
    <location>
        <begin position="374"/>
        <end position="399"/>
    </location>
</feature>